<name>A0AAV5IDT0_9ROSI</name>
<evidence type="ECO:0000256" key="2">
    <source>
        <dbReference type="SAM" id="SignalP"/>
    </source>
</evidence>
<feature type="signal peptide" evidence="2">
    <location>
        <begin position="1"/>
        <end position="25"/>
    </location>
</feature>
<dbReference type="AlphaFoldDB" id="A0AAV5IDT0"/>
<reference evidence="3 4" key="1">
    <citation type="journal article" date="2021" name="Commun. Biol.">
        <title>The genome of Shorea leprosula (Dipterocarpaceae) highlights the ecological relevance of drought in aseasonal tropical rainforests.</title>
        <authorList>
            <person name="Ng K.K.S."/>
            <person name="Kobayashi M.J."/>
            <person name="Fawcett J.A."/>
            <person name="Hatakeyama M."/>
            <person name="Paape T."/>
            <person name="Ng C.H."/>
            <person name="Ang C.C."/>
            <person name="Tnah L.H."/>
            <person name="Lee C.T."/>
            <person name="Nishiyama T."/>
            <person name="Sese J."/>
            <person name="O'Brien M.J."/>
            <person name="Copetti D."/>
            <person name="Mohd Noor M.I."/>
            <person name="Ong R.C."/>
            <person name="Putra M."/>
            <person name="Sireger I.Z."/>
            <person name="Indrioko S."/>
            <person name="Kosugi Y."/>
            <person name="Izuno A."/>
            <person name="Isagi Y."/>
            <person name="Lee S.L."/>
            <person name="Shimizu K.K."/>
        </authorList>
    </citation>
    <scope>NUCLEOTIDE SEQUENCE [LARGE SCALE GENOMIC DNA]</scope>
    <source>
        <strain evidence="3">214</strain>
    </source>
</reference>
<accession>A0AAV5IDT0</accession>
<feature type="chain" id="PRO_5043674817" evidence="2">
    <location>
        <begin position="26"/>
        <end position="80"/>
    </location>
</feature>
<dbReference type="Proteomes" id="UP001054252">
    <property type="component" value="Unassembled WGS sequence"/>
</dbReference>
<protein>
    <submittedName>
        <fullName evidence="3">Uncharacterized protein</fullName>
    </submittedName>
</protein>
<dbReference type="PANTHER" id="PTHR37908">
    <property type="entry name" value="TRANSMEMBRANE PROTEIN"/>
    <property type="match status" value="1"/>
</dbReference>
<gene>
    <name evidence="3" type="ORF">SLEP1_g10375</name>
</gene>
<organism evidence="3 4">
    <name type="scientific">Rubroshorea leprosula</name>
    <dbReference type="NCBI Taxonomy" id="152421"/>
    <lineage>
        <taxon>Eukaryota</taxon>
        <taxon>Viridiplantae</taxon>
        <taxon>Streptophyta</taxon>
        <taxon>Embryophyta</taxon>
        <taxon>Tracheophyta</taxon>
        <taxon>Spermatophyta</taxon>
        <taxon>Magnoliopsida</taxon>
        <taxon>eudicotyledons</taxon>
        <taxon>Gunneridae</taxon>
        <taxon>Pentapetalae</taxon>
        <taxon>rosids</taxon>
        <taxon>malvids</taxon>
        <taxon>Malvales</taxon>
        <taxon>Dipterocarpaceae</taxon>
        <taxon>Rubroshorea</taxon>
    </lineage>
</organism>
<sequence>MGRFWFVRALLVSVLLVFSLSQGFGRKAMETDVQYEQVTAQMEEVPGLSPREMTELMDYSETGPNTNPRTGYIFTPPPQG</sequence>
<dbReference type="EMBL" id="BPVZ01000011">
    <property type="protein sequence ID" value="GKU97205.1"/>
    <property type="molecule type" value="Genomic_DNA"/>
</dbReference>
<comment type="caution">
    <text evidence="3">The sequence shown here is derived from an EMBL/GenBank/DDBJ whole genome shotgun (WGS) entry which is preliminary data.</text>
</comment>
<evidence type="ECO:0000313" key="3">
    <source>
        <dbReference type="EMBL" id="GKU97205.1"/>
    </source>
</evidence>
<evidence type="ECO:0000313" key="4">
    <source>
        <dbReference type="Proteomes" id="UP001054252"/>
    </source>
</evidence>
<dbReference type="PANTHER" id="PTHR37908:SF4">
    <property type="entry name" value="PROTEIN, PUTATIVE-RELATED"/>
    <property type="match status" value="1"/>
</dbReference>
<proteinExistence type="predicted"/>
<keyword evidence="4" id="KW-1185">Reference proteome</keyword>
<feature type="region of interest" description="Disordered" evidence="1">
    <location>
        <begin position="58"/>
        <end position="80"/>
    </location>
</feature>
<evidence type="ECO:0000256" key="1">
    <source>
        <dbReference type="SAM" id="MobiDB-lite"/>
    </source>
</evidence>
<keyword evidence="2" id="KW-0732">Signal</keyword>